<dbReference type="AlphaFoldDB" id="A0A4C1ZME0"/>
<comment type="caution">
    <text evidence="2">The sequence shown here is derived from an EMBL/GenBank/DDBJ whole genome shotgun (WGS) entry which is preliminary data.</text>
</comment>
<dbReference type="Proteomes" id="UP000299102">
    <property type="component" value="Unassembled WGS sequence"/>
</dbReference>
<sequence length="178" mass="19582">MTRSRRRAEGGARPSGAATCACTLRRLTTREIQIKYFNCYPKYSTLTNTLERQQNAHLFGVSNLQRSLLTMWRCADVSMSLLSIGAIDTSISLARRVRPRRCAGAARRAYSLLGGNTFYISRGIRVAEFSAGGAGGRRGRGNEREMSFPPAPRAPQWPRAVDATAVALNAILRMETGI</sequence>
<feature type="region of interest" description="Disordered" evidence="1">
    <location>
        <begin position="132"/>
        <end position="155"/>
    </location>
</feature>
<evidence type="ECO:0000256" key="1">
    <source>
        <dbReference type="SAM" id="MobiDB-lite"/>
    </source>
</evidence>
<evidence type="ECO:0000313" key="2">
    <source>
        <dbReference type="EMBL" id="GBP88928.1"/>
    </source>
</evidence>
<reference evidence="2 3" key="1">
    <citation type="journal article" date="2019" name="Commun. Biol.">
        <title>The bagworm genome reveals a unique fibroin gene that provides high tensile strength.</title>
        <authorList>
            <person name="Kono N."/>
            <person name="Nakamura H."/>
            <person name="Ohtoshi R."/>
            <person name="Tomita M."/>
            <person name="Numata K."/>
            <person name="Arakawa K."/>
        </authorList>
    </citation>
    <scope>NUCLEOTIDE SEQUENCE [LARGE SCALE GENOMIC DNA]</scope>
</reference>
<gene>
    <name evidence="2" type="ORF">EVAR_64348_1</name>
</gene>
<protein>
    <submittedName>
        <fullName evidence="2">Uncharacterized protein</fullName>
    </submittedName>
</protein>
<name>A0A4C1ZME0_EUMVA</name>
<keyword evidence="3" id="KW-1185">Reference proteome</keyword>
<proteinExistence type="predicted"/>
<evidence type="ECO:0000313" key="3">
    <source>
        <dbReference type="Proteomes" id="UP000299102"/>
    </source>
</evidence>
<organism evidence="2 3">
    <name type="scientific">Eumeta variegata</name>
    <name type="common">Bagworm moth</name>
    <name type="synonym">Eumeta japonica</name>
    <dbReference type="NCBI Taxonomy" id="151549"/>
    <lineage>
        <taxon>Eukaryota</taxon>
        <taxon>Metazoa</taxon>
        <taxon>Ecdysozoa</taxon>
        <taxon>Arthropoda</taxon>
        <taxon>Hexapoda</taxon>
        <taxon>Insecta</taxon>
        <taxon>Pterygota</taxon>
        <taxon>Neoptera</taxon>
        <taxon>Endopterygota</taxon>
        <taxon>Lepidoptera</taxon>
        <taxon>Glossata</taxon>
        <taxon>Ditrysia</taxon>
        <taxon>Tineoidea</taxon>
        <taxon>Psychidae</taxon>
        <taxon>Oiketicinae</taxon>
        <taxon>Eumeta</taxon>
    </lineage>
</organism>
<dbReference type="EMBL" id="BGZK01001966">
    <property type="protein sequence ID" value="GBP88928.1"/>
    <property type="molecule type" value="Genomic_DNA"/>
</dbReference>
<accession>A0A4C1ZME0</accession>